<feature type="domain" description="Ig-like" evidence="2">
    <location>
        <begin position="24"/>
        <end position="120"/>
    </location>
</feature>
<sequence length="346" mass="39300">MSRNSPHIPSDARGERVGPGTLLPEFLPTPSNVTVRRGALAILHCWVKHLGSREVAWRRISDDQFLTIGKVTWVQDSNLILEHLRKTDDVTTWDLILRRAQPEHAGDYECQITTSLKHVHLVTLSVIEEPSYRAEMLVYSGHMIHLVCNVSTENATYYNLHWFKDGVEVNSFSHPDILVTRYQIEASRMFVSDLIIDNASQQDSGVYACRTSNDLEVDSTKITVLRGDITLPLFMAFVYLIGTRWIRPTAKELGPECRVFLLVTEEAREDVGAERVQDVQDSRTIMKGHSSYFGTPEGTDSQDTHSTSSGNSEVRTRSWCSLLPTLLTMWTWWTLGHLQHCLRFGS</sequence>
<dbReference type="Gene3D" id="2.60.40.10">
    <property type="entry name" value="Immunoglobulins"/>
    <property type="match status" value="2"/>
</dbReference>
<reference evidence="3 4" key="1">
    <citation type="submission" date="2018-04" db="EMBL/GenBank/DDBJ databases">
        <title>The genome of golden apple snail Pomacea canaliculata provides insight into stress tolerance and invasive adaptation.</title>
        <authorList>
            <person name="Liu C."/>
            <person name="Liu B."/>
            <person name="Ren Y."/>
            <person name="Zhang Y."/>
            <person name="Wang H."/>
            <person name="Li S."/>
            <person name="Jiang F."/>
            <person name="Yin L."/>
            <person name="Zhang G."/>
            <person name="Qian W."/>
            <person name="Fan W."/>
        </authorList>
    </citation>
    <scope>NUCLEOTIDE SEQUENCE [LARGE SCALE GENOMIC DNA]</scope>
    <source>
        <strain evidence="3">SZHN2017</strain>
        <tissue evidence="3">Muscle</tissue>
    </source>
</reference>
<dbReference type="AlphaFoldDB" id="A0A2T7NE99"/>
<evidence type="ECO:0000313" key="3">
    <source>
        <dbReference type="EMBL" id="PVD19475.1"/>
    </source>
</evidence>
<keyword evidence="4" id="KW-1185">Reference proteome</keyword>
<gene>
    <name evidence="3" type="ORF">C0Q70_19964</name>
</gene>
<dbReference type="InterPro" id="IPR036179">
    <property type="entry name" value="Ig-like_dom_sf"/>
</dbReference>
<dbReference type="PROSITE" id="PS50835">
    <property type="entry name" value="IG_LIKE"/>
    <property type="match status" value="2"/>
</dbReference>
<dbReference type="InterPro" id="IPR007110">
    <property type="entry name" value="Ig-like_dom"/>
</dbReference>
<dbReference type="Proteomes" id="UP000245119">
    <property type="component" value="Linkage Group LG13"/>
</dbReference>
<dbReference type="CDD" id="cd00096">
    <property type="entry name" value="Ig"/>
    <property type="match status" value="1"/>
</dbReference>
<dbReference type="OrthoDB" id="10012075at2759"/>
<feature type="region of interest" description="Disordered" evidence="1">
    <location>
        <begin position="288"/>
        <end position="312"/>
    </location>
</feature>
<dbReference type="InterPro" id="IPR013783">
    <property type="entry name" value="Ig-like_fold"/>
</dbReference>
<feature type="domain" description="Ig-like" evidence="2">
    <location>
        <begin position="130"/>
        <end position="223"/>
    </location>
</feature>
<comment type="caution">
    <text evidence="3">The sequence shown here is derived from an EMBL/GenBank/DDBJ whole genome shotgun (WGS) entry which is preliminary data.</text>
</comment>
<organism evidence="3 4">
    <name type="scientific">Pomacea canaliculata</name>
    <name type="common">Golden apple snail</name>
    <dbReference type="NCBI Taxonomy" id="400727"/>
    <lineage>
        <taxon>Eukaryota</taxon>
        <taxon>Metazoa</taxon>
        <taxon>Spiralia</taxon>
        <taxon>Lophotrochozoa</taxon>
        <taxon>Mollusca</taxon>
        <taxon>Gastropoda</taxon>
        <taxon>Caenogastropoda</taxon>
        <taxon>Architaenioglossa</taxon>
        <taxon>Ampullarioidea</taxon>
        <taxon>Ampullariidae</taxon>
        <taxon>Pomacea</taxon>
    </lineage>
</organism>
<proteinExistence type="predicted"/>
<accession>A0A2T7NE99</accession>
<dbReference type="PANTHER" id="PTHR23279">
    <property type="entry name" value="DEFECTIVE PROBOSCIS EXTENSION RESPONSE DPR -RELATED"/>
    <property type="match status" value="1"/>
</dbReference>
<feature type="compositionally biased region" description="Polar residues" evidence="1">
    <location>
        <begin position="298"/>
        <end position="312"/>
    </location>
</feature>
<dbReference type="InterPro" id="IPR003598">
    <property type="entry name" value="Ig_sub2"/>
</dbReference>
<dbReference type="SUPFAM" id="SSF48726">
    <property type="entry name" value="Immunoglobulin"/>
    <property type="match status" value="2"/>
</dbReference>
<dbReference type="InterPro" id="IPR013151">
    <property type="entry name" value="Immunoglobulin_dom"/>
</dbReference>
<dbReference type="InterPro" id="IPR037448">
    <property type="entry name" value="Zig-8"/>
</dbReference>
<evidence type="ECO:0000259" key="2">
    <source>
        <dbReference type="PROSITE" id="PS50835"/>
    </source>
</evidence>
<protein>
    <recommendedName>
        <fullName evidence="2">Ig-like domain-containing protein</fullName>
    </recommendedName>
</protein>
<dbReference type="GO" id="GO:0050808">
    <property type="term" value="P:synapse organization"/>
    <property type="evidence" value="ECO:0007669"/>
    <property type="project" value="TreeGrafter"/>
</dbReference>
<evidence type="ECO:0000256" key="1">
    <source>
        <dbReference type="SAM" id="MobiDB-lite"/>
    </source>
</evidence>
<dbReference type="SMART" id="SM00408">
    <property type="entry name" value="IGc2"/>
    <property type="match status" value="2"/>
</dbReference>
<dbReference type="InterPro" id="IPR003599">
    <property type="entry name" value="Ig_sub"/>
</dbReference>
<dbReference type="GO" id="GO:0032589">
    <property type="term" value="C:neuron projection membrane"/>
    <property type="evidence" value="ECO:0007669"/>
    <property type="project" value="TreeGrafter"/>
</dbReference>
<dbReference type="STRING" id="400727.A0A2T7NE99"/>
<dbReference type="SMART" id="SM00409">
    <property type="entry name" value="IG"/>
    <property type="match status" value="2"/>
</dbReference>
<dbReference type="PANTHER" id="PTHR23279:SF36">
    <property type="entry name" value="DEFECTIVE PROBOSCIS EXTENSION RESPONSE 9, ISOFORM A"/>
    <property type="match status" value="1"/>
</dbReference>
<dbReference type="EMBL" id="PZQS01000013">
    <property type="protein sequence ID" value="PVD19475.1"/>
    <property type="molecule type" value="Genomic_DNA"/>
</dbReference>
<evidence type="ECO:0000313" key="4">
    <source>
        <dbReference type="Proteomes" id="UP000245119"/>
    </source>
</evidence>
<feature type="region of interest" description="Disordered" evidence="1">
    <location>
        <begin position="1"/>
        <end position="21"/>
    </location>
</feature>
<dbReference type="Pfam" id="PF00047">
    <property type="entry name" value="ig"/>
    <property type="match status" value="2"/>
</dbReference>
<name>A0A2T7NE99_POMCA</name>